<accession>A0ABR7SDX5</accession>
<dbReference type="Proteomes" id="UP000642284">
    <property type="component" value="Unassembled WGS sequence"/>
</dbReference>
<gene>
    <name evidence="2" type="ORF">H9Y04_08150</name>
</gene>
<feature type="compositionally biased region" description="Basic and acidic residues" evidence="1">
    <location>
        <begin position="87"/>
        <end position="96"/>
    </location>
</feature>
<sequence>MGERVHTGGGKLLSRDEQDKWLQRLQHAVSGFVDAPHEAVREADLVVAEASERLTELLTQRRQELRRSWSGEPDGALHTGEGAGRGESARSDRSVGRGEGLSADDAGRREREGMRAGEGEAAAEGRRGEGGAHRDEGLHTASGGRDTVGGEKAMAATGEKGTAAGGEKGAAATTTAPDTERLRLALRDYRELAERLMAV</sequence>
<proteinExistence type="predicted"/>
<keyword evidence="3" id="KW-1185">Reference proteome</keyword>
<reference evidence="2 3" key="1">
    <citation type="submission" date="2020-08" db="EMBL/GenBank/DDBJ databases">
        <title>Genemic of Streptomyces polyaspartic.</title>
        <authorList>
            <person name="Liu W."/>
        </authorList>
    </citation>
    <scope>NUCLEOTIDE SEQUENCE [LARGE SCALE GENOMIC DNA]</scope>
    <source>
        <strain evidence="2 3">TRM66268-LWL</strain>
    </source>
</reference>
<comment type="caution">
    <text evidence="2">The sequence shown here is derived from an EMBL/GenBank/DDBJ whole genome shotgun (WGS) entry which is preliminary data.</text>
</comment>
<feature type="region of interest" description="Disordered" evidence="1">
    <location>
        <begin position="62"/>
        <end position="177"/>
    </location>
</feature>
<protein>
    <submittedName>
        <fullName evidence="2">Uncharacterized protein</fullName>
    </submittedName>
</protein>
<evidence type="ECO:0000313" key="2">
    <source>
        <dbReference type="EMBL" id="MBC9712543.1"/>
    </source>
</evidence>
<name>A0ABR7SDX5_9ACTN</name>
<feature type="compositionally biased region" description="Basic and acidic residues" evidence="1">
    <location>
        <begin position="105"/>
        <end position="138"/>
    </location>
</feature>
<evidence type="ECO:0000256" key="1">
    <source>
        <dbReference type="SAM" id="MobiDB-lite"/>
    </source>
</evidence>
<dbReference type="RefSeq" id="WP_187813119.1">
    <property type="nucleotide sequence ID" value="NZ_JACTVJ010000004.1"/>
</dbReference>
<organism evidence="2 3">
    <name type="scientific">Streptomyces polyasparticus</name>
    <dbReference type="NCBI Taxonomy" id="2767826"/>
    <lineage>
        <taxon>Bacteria</taxon>
        <taxon>Bacillati</taxon>
        <taxon>Actinomycetota</taxon>
        <taxon>Actinomycetes</taxon>
        <taxon>Kitasatosporales</taxon>
        <taxon>Streptomycetaceae</taxon>
        <taxon>Streptomyces</taxon>
    </lineage>
</organism>
<evidence type="ECO:0000313" key="3">
    <source>
        <dbReference type="Proteomes" id="UP000642284"/>
    </source>
</evidence>
<dbReference type="EMBL" id="JACTVJ010000004">
    <property type="protein sequence ID" value="MBC9712543.1"/>
    <property type="molecule type" value="Genomic_DNA"/>
</dbReference>